<evidence type="ECO:0000256" key="14">
    <source>
        <dbReference type="SAM" id="Phobius"/>
    </source>
</evidence>
<evidence type="ECO:0000256" key="9">
    <source>
        <dbReference type="ARBA" id="ARBA00022777"/>
    </source>
</evidence>
<dbReference type="eggNOG" id="COG0591">
    <property type="taxonomic scope" value="Bacteria"/>
</dbReference>
<keyword evidence="10" id="KW-0067">ATP-binding</keyword>
<dbReference type="SUPFAM" id="SSF55785">
    <property type="entry name" value="PYP-like sensor domain (PAS domain)"/>
    <property type="match status" value="1"/>
</dbReference>
<feature type="modified residue" description="4-aspartylphosphate" evidence="13">
    <location>
        <position position="1162"/>
    </location>
</feature>
<feature type="transmembrane region" description="Helical" evidence="14">
    <location>
        <begin position="153"/>
        <end position="176"/>
    </location>
</feature>
<dbReference type="PRINTS" id="PR00344">
    <property type="entry name" value="BCTRLSENSOR"/>
</dbReference>
<dbReference type="InterPro" id="IPR011006">
    <property type="entry name" value="CheY-like_superfamily"/>
</dbReference>
<evidence type="ECO:0000256" key="7">
    <source>
        <dbReference type="ARBA" id="ARBA00022692"/>
    </source>
</evidence>
<dbReference type="GO" id="GO:0009927">
    <property type="term" value="F:histidine phosphotransfer kinase activity"/>
    <property type="evidence" value="ECO:0007669"/>
    <property type="project" value="TreeGrafter"/>
</dbReference>
<dbReference type="Gene3D" id="3.30.450.20">
    <property type="entry name" value="PAS domain"/>
    <property type="match status" value="1"/>
</dbReference>
<evidence type="ECO:0000256" key="1">
    <source>
        <dbReference type="ARBA" id="ARBA00000085"/>
    </source>
</evidence>
<feature type="domain" description="PAS" evidence="17">
    <location>
        <begin position="694"/>
        <end position="739"/>
    </location>
</feature>
<dbReference type="GO" id="GO:0022857">
    <property type="term" value="F:transmembrane transporter activity"/>
    <property type="evidence" value="ECO:0007669"/>
    <property type="project" value="InterPro"/>
</dbReference>
<accession>B5EGH3</accession>
<proteinExistence type="inferred from homology"/>
<dbReference type="CDD" id="cd10322">
    <property type="entry name" value="SLC5sbd"/>
    <property type="match status" value="1"/>
</dbReference>
<dbReference type="EMBL" id="CP001124">
    <property type="protein sequence ID" value="ACH38038.1"/>
    <property type="molecule type" value="Genomic_DNA"/>
</dbReference>
<dbReference type="InterPro" id="IPR035965">
    <property type="entry name" value="PAS-like_dom_sf"/>
</dbReference>
<keyword evidence="11 14" id="KW-1133">Transmembrane helix</keyword>
<feature type="transmembrane region" description="Helical" evidence="14">
    <location>
        <begin position="377"/>
        <end position="397"/>
    </location>
</feature>
<dbReference type="GO" id="GO:0005524">
    <property type="term" value="F:ATP binding"/>
    <property type="evidence" value="ECO:0007669"/>
    <property type="project" value="UniProtKB-KW"/>
</dbReference>
<dbReference type="PROSITE" id="PS50283">
    <property type="entry name" value="NA_SOLUT_SYMP_3"/>
    <property type="match status" value="1"/>
</dbReference>
<dbReference type="Pfam" id="PF02518">
    <property type="entry name" value="HATPase_c"/>
    <property type="match status" value="1"/>
</dbReference>
<feature type="domain" description="Response regulatory" evidence="16">
    <location>
        <begin position="1113"/>
        <end position="1229"/>
    </location>
</feature>
<dbReference type="Proteomes" id="UP000008825">
    <property type="component" value="Chromosome"/>
</dbReference>
<dbReference type="SMART" id="SM00388">
    <property type="entry name" value="HisKA"/>
    <property type="match status" value="1"/>
</dbReference>
<feature type="transmembrane region" description="Helical" evidence="14">
    <location>
        <begin position="36"/>
        <end position="56"/>
    </location>
</feature>
<evidence type="ECO:0000256" key="10">
    <source>
        <dbReference type="ARBA" id="ARBA00022840"/>
    </source>
</evidence>
<evidence type="ECO:0000256" key="11">
    <source>
        <dbReference type="ARBA" id="ARBA00022989"/>
    </source>
</evidence>
<dbReference type="PANTHER" id="PTHR43047:SF72">
    <property type="entry name" value="OSMOSENSING HISTIDINE PROTEIN KINASE SLN1"/>
    <property type="match status" value="1"/>
</dbReference>
<evidence type="ECO:0000256" key="8">
    <source>
        <dbReference type="ARBA" id="ARBA00022741"/>
    </source>
</evidence>
<dbReference type="eggNOG" id="COG5002">
    <property type="taxonomic scope" value="Bacteria"/>
</dbReference>
<keyword evidence="9 19" id="KW-0418">Kinase</keyword>
<sequence>MLTPFSLIVVCSLYMVALVVVALWGERRAAAGKDLCNNPLVYALSLTVFHTAWTFYGSVGKAASMGMIFLTVYVGATLSVMLWWLILRKMVRIKNIYRITSIADFISLRYSKSTALAALVTIICIFGAVPYFSLQLKAILATFDLITGSSGAFWKHLNIGLFICAFVILFTILVGVRKLVPTERHQGMVVAMTAASIVKLVPFLAVGAYVTYSMYGGFDDVFSRFAQIPASTTLTSTQCTPSFYASWTTYMLLSTSSVMFLPRQFHMAVVENVDEKHILTAMWLFPLYMLLINLFVMPVTLAGLLAGYPAQQADNFILMLPLANGQGVLSLLVFLGGFSAATGLIIIGSMTIATMATNHLLLPVIESVTFLRGLKQYLLQCRWLTVALLVFAGYWFQGVVGEFFILVDIGVPSFAAVLQLAPAIIGGLYWRKGNLAGAFLGMAAGFLLWMYTLILPALVQGGLLNHAILGDGLWGIGWLRPEHLFYVTGLDAASHSVFWSMFVNVTLYIFGSLFFAQDLQERNTAEKFVGALDIGPTPGPSGMEAGIDLAAKMKEIEELYSQYFPPEKSSAMAGACLSTLRMERKSRISVAELAELYNEAQIILASAIGAAAAHRAFIKSRVISEQEQSTLKQVYADMIAELKMAPSDLKRRIDYHREREQLLSLQAQELEEKVRERDQEIMQRRIAEQALRDSERRLADIIDFLPDPTFVVNAQGAVVIWNRAAEEFTGAKAEAMLGKAGNECAIPFYGMRRPLLLDMVLAPWRAEEIKPLYVRLVVEGGKIIGEGPVKSASRPHAYTMAMAAPLYDSEGEVIAVIESVRDITELKEGEDELKRHRAHLEELVRERTMELLVAKERAEVANQAKSAFLSSMSHELRTPLNAILGYAQILKRQDNLTDAQRQQLEIVRGCGEHLLSLINDVLDMGKIEAQKMELAELSFDLSALLGQVFSIAKVKADEKDLGFKYEELNRLPRAVRGDQRKLKQILLNLLSNAVKYTHRGCVTVRVRYHSSTGVFACEITDTGTGIPRDKLGIIFEPFVQLADGGQIREGTGLGLSITRRLVSLMHGQVTVESEPGAGSTFRVELPLPTVTEGEISRAAAGQAISGYQGERRSILIVDDNVTNVSMLVALLEPLGFQINTAENGREALSKAMEQKPDLVLLDLVMPEMDGLDAVREMRRHRELDLTRIIGTSATVTDSVRRNMFLRQCDDFIGKPVPLELLLDRIAFHLNVRWEVAAAKIAATEHGEKQEREEAVEAPPFAELKQLHKLALMGDMQGVRSWADRLEEQEPKYSRFADMLRGLAGEFRVKAILALVEQQMRESS</sequence>
<dbReference type="KEGG" id="gbm:Gbem_1017"/>
<keyword evidence="5 13" id="KW-0597">Phosphoprotein</keyword>
<evidence type="ECO:0000256" key="13">
    <source>
        <dbReference type="PROSITE-ProRule" id="PRU00169"/>
    </source>
</evidence>
<dbReference type="InterPro" id="IPR036097">
    <property type="entry name" value="HisK_dim/P_sf"/>
</dbReference>
<dbReference type="GO" id="GO:0005886">
    <property type="term" value="C:plasma membrane"/>
    <property type="evidence" value="ECO:0007669"/>
    <property type="project" value="TreeGrafter"/>
</dbReference>
<feature type="transmembrane region" description="Helical" evidence="14">
    <location>
        <begin position="328"/>
        <end position="356"/>
    </location>
</feature>
<dbReference type="OrthoDB" id="9816309at2"/>
<evidence type="ECO:0000256" key="4">
    <source>
        <dbReference type="ARBA" id="ARBA00012438"/>
    </source>
</evidence>
<feature type="transmembrane region" description="Helical" evidence="14">
    <location>
        <begin position="62"/>
        <end position="86"/>
    </location>
</feature>
<dbReference type="SMART" id="SM00091">
    <property type="entry name" value="PAS"/>
    <property type="match status" value="1"/>
</dbReference>
<dbReference type="FunFam" id="3.30.565.10:FF:000010">
    <property type="entry name" value="Sensor histidine kinase RcsC"/>
    <property type="match status" value="1"/>
</dbReference>
<comment type="catalytic activity">
    <reaction evidence="1">
        <text>ATP + protein L-histidine = ADP + protein N-phospho-L-histidine.</text>
        <dbReference type="EC" id="2.7.13.3"/>
    </reaction>
</comment>
<gene>
    <name evidence="19" type="ordered locus">Gbem_1017</name>
</gene>
<dbReference type="InterPro" id="IPR000014">
    <property type="entry name" value="PAS"/>
</dbReference>
<feature type="transmembrane region" description="Helical" evidence="14">
    <location>
        <begin position="437"/>
        <end position="459"/>
    </location>
</feature>
<feature type="domain" description="PAC" evidence="18">
    <location>
        <begin position="783"/>
        <end position="835"/>
    </location>
</feature>
<evidence type="ECO:0000259" key="17">
    <source>
        <dbReference type="PROSITE" id="PS50112"/>
    </source>
</evidence>
<evidence type="ECO:0000259" key="18">
    <source>
        <dbReference type="PROSITE" id="PS50113"/>
    </source>
</evidence>
<dbReference type="PROSITE" id="PS50109">
    <property type="entry name" value="HIS_KIN"/>
    <property type="match status" value="1"/>
</dbReference>
<dbReference type="Gene3D" id="3.30.565.10">
    <property type="entry name" value="Histidine kinase-like ATPase, C-terminal domain"/>
    <property type="match status" value="1"/>
</dbReference>
<keyword evidence="20" id="KW-1185">Reference proteome</keyword>
<dbReference type="Pfam" id="PF00072">
    <property type="entry name" value="Response_reg"/>
    <property type="match status" value="1"/>
</dbReference>
<dbReference type="Gene3D" id="1.20.1730.10">
    <property type="entry name" value="Sodium/glucose cotransporter"/>
    <property type="match status" value="1"/>
</dbReference>
<feature type="transmembrane region" description="Helical" evidence="14">
    <location>
        <begin position="6"/>
        <end position="24"/>
    </location>
</feature>
<dbReference type="InterPro" id="IPR038377">
    <property type="entry name" value="Na/Glc_symporter_sf"/>
</dbReference>
<dbReference type="InterPro" id="IPR003594">
    <property type="entry name" value="HATPase_dom"/>
</dbReference>
<dbReference type="PANTHER" id="PTHR43047">
    <property type="entry name" value="TWO-COMPONENT HISTIDINE PROTEIN KINASE"/>
    <property type="match status" value="1"/>
</dbReference>
<dbReference type="GO" id="GO:0000155">
    <property type="term" value="F:phosphorelay sensor kinase activity"/>
    <property type="evidence" value="ECO:0007669"/>
    <property type="project" value="InterPro"/>
</dbReference>
<name>B5EGH3_CITBB</name>
<evidence type="ECO:0000256" key="12">
    <source>
        <dbReference type="ARBA" id="ARBA00023136"/>
    </source>
</evidence>
<dbReference type="InterPro" id="IPR005467">
    <property type="entry name" value="His_kinase_dom"/>
</dbReference>
<keyword evidence="8" id="KW-0547">Nucleotide-binding</keyword>
<dbReference type="InterPro" id="IPR001734">
    <property type="entry name" value="Na/solute_symporter"/>
</dbReference>
<reference evidence="19 20" key="2">
    <citation type="journal article" date="2010" name="BMC Genomics">
        <title>The genome of Geobacter bemidjiensis, exemplar for the subsurface clade of Geobacter species that predominate in Fe(III)-reducing subsurface environments.</title>
        <authorList>
            <person name="Aklujkar M."/>
            <person name="Young N.D."/>
            <person name="Holmes D."/>
            <person name="Chavan M."/>
            <person name="Risso C."/>
            <person name="Kiss H.E."/>
            <person name="Han C.S."/>
            <person name="Land M.L."/>
            <person name="Lovley D.R."/>
        </authorList>
    </citation>
    <scope>NUCLEOTIDE SEQUENCE [LARGE SCALE GENOMIC DNA]</scope>
    <source>
        <strain evidence="20">ATCC BAA-1014 / DSM 16622 / JCM 12645 / Bem</strain>
    </source>
</reference>
<organism evidence="19 20">
    <name type="scientific">Citrifermentans bemidjiense (strain ATCC BAA-1014 / DSM 16622 / JCM 12645 / Bem)</name>
    <name type="common">Geobacter bemidjiensis</name>
    <dbReference type="NCBI Taxonomy" id="404380"/>
    <lineage>
        <taxon>Bacteria</taxon>
        <taxon>Pseudomonadati</taxon>
        <taxon>Thermodesulfobacteriota</taxon>
        <taxon>Desulfuromonadia</taxon>
        <taxon>Geobacterales</taxon>
        <taxon>Geobacteraceae</taxon>
        <taxon>Citrifermentans</taxon>
    </lineage>
</organism>
<evidence type="ECO:0000259" key="16">
    <source>
        <dbReference type="PROSITE" id="PS50110"/>
    </source>
</evidence>
<dbReference type="PROSITE" id="PS50112">
    <property type="entry name" value="PAS"/>
    <property type="match status" value="1"/>
</dbReference>
<dbReference type="NCBIfam" id="TIGR00229">
    <property type="entry name" value="sensory_box"/>
    <property type="match status" value="1"/>
</dbReference>
<dbReference type="CDD" id="cd00082">
    <property type="entry name" value="HisKA"/>
    <property type="match status" value="1"/>
</dbReference>
<dbReference type="CDD" id="cd00130">
    <property type="entry name" value="PAS"/>
    <property type="match status" value="1"/>
</dbReference>
<dbReference type="InterPro" id="IPR013656">
    <property type="entry name" value="PAS_4"/>
</dbReference>
<evidence type="ECO:0000256" key="3">
    <source>
        <dbReference type="ARBA" id="ARBA00006434"/>
    </source>
</evidence>
<dbReference type="RefSeq" id="WP_012529452.1">
    <property type="nucleotide sequence ID" value="NC_011146.1"/>
</dbReference>
<dbReference type="SMART" id="SM00448">
    <property type="entry name" value="REC"/>
    <property type="match status" value="1"/>
</dbReference>
<protein>
    <recommendedName>
        <fullName evidence="4">histidine kinase</fullName>
        <ecNumber evidence="4">2.7.13.3</ecNumber>
    </recommendedName>
</protein>
<dbReference type="Pfam" id="PF00512">
    <property type="entry name" value="HisKA"/>
    <property type="match status" value="1"/>
</dbReference>
<comment type="similarity">
    <text evidence="3">Belongs to the sodium:solute symporter (SSF) (TC 2.A.21) family.</text>
</comment>
<feature type="domain" description="Histidine kinase" evidence="15">
    <location>
        <begin position="871"/>
        <end position="1089"/>
    </location>
</feature>
<dbReference type="HOGENOM" id="CLU_000445_22_1_7"/>
<dbReference type="SUPFAM" id="SSF47384">
    <property type="entry name" value="Homodimeric domain of signal transducing histidine kinase"/>
    <property type="match status" value="1"/>
</dbReference>
<dbReference type="STRING" id="404380.Gbem_1017"/>
<dbReference type="Pfam" id="PF08448">
    <property type="entry name" value="PAS_4"/>
    <property type="match status" value="1"/>
</dbReference>
<evidence type="ECO:0000256" key="6">
    <source>
        <dbReference type="ARBA" id="ARBA00022679"/>
    </source>
</evidence>
<dbReference type="InterPro" id="IPR003661">
    <property type="entry name" value="HisK_dim/P_dom"/>
</dbReference>
<feature type="transmembrane region" description="Helical" evidence="14">
    <location>
        <begin position="403"/>
        <end position="430"/>
    </location>
</feature>
<dbReference type="CDD" id="cd16922">
    <property type="entry name" value="HATPase_EvgS-ArcB-TorS-like"/>
    <property type="match status" value="1"/>
</dbReference>
<dbReference type="InterPro" id="IPR004358">
    <property type="entry name" value="Sig_transdc_His_kin-like_C"/>
</dbReference>
<dbReference type="SUPFAM" id="SSF55874">
    <property type="entry name" value="ATPase domain of HSP90 chaperone/DNA topoisomerase II/histidine kinase"/>
    <property type="match status" value="1"/>
</dbReference>
<dbReference type="Gene3D" id="3.40.50.2300">
    <property type="match status" value="1"/>
</dbReference>
<dbReference type="PROSITE" id="PS50110">
    <property type="entry name" value="RESPONSE_REGULATORY"/>
    <property type="match status" value="1"/>
</dbReference>
<feature type="transmembrane region" description="Helical" evidence="14">
    <location>
        <begin position="188"/>
        <end position="212"/>
    </location>
</feature>
<evidence type="ECO:0000313" key="20">
    <source>
        <dbReference type="Proteomes" id="UP000008825"/>
    </source>
</evidence>
<dbReference type="InterPro" id="IPR000700">
    <property type="entry name" value="PAS-assoc_C"/>
</dbReference>
<dbReference type="SMART" id="SM00387">
    <property type="entry name" value="HATPase_c"/>
    <property type="match status" value="1"/>
</dbReference>
<feature type="transmembrane region" description="Helical" evidence="14">
    <location>
        <begin position="283"/>
        <end position="308"/>
    </location>
</feature>
<dbReference type="Gene3D" id="1.10.287.130">
    <property type="match status" value="1"/>
</dbReference>
<evidence type="ECO:0000259" key="15">
    <source>
        <dbReference type="PROSITE" id="PS50109"/>
    </source>
</evidence>
<dbReference type="EC" id="2.7.13.3" evidence="4"/>
<dbReference type="InterPro" id="IPR001789">
    <property type="entry name" value="Sig_transdc_resp-reg_receiver"/>
</dbReference>
<dbReference type="FunFam" id="1.10.287.130:FF:000004">
    <property type="entry name" value="Ethylene receptor 1"/>
    <property type="match status" value="1"/>
</dbReference>
<comment type="subcellular location">
    <subcellularLocation>
        <location evidence="2">Membrane</location>
        <topology evidence="2">Multi-pass membrane protein</topology>
    </subcellularLocation>
</comment>
<evidence type="ECO:0000313" key="19">
    <source>
        <dbReference type="EMBL" id="ACH38038.1"/>
    </source>
</evidence>
<reference evidence="19 20" key="1">
    <citation type="submission" date="2008-07" db="EMBL/GenBank/DDBJ databases">
        <title>Complete sequence of Geobacter bemidjiensis BEM.</title>
        <authorList>
            <consortium name="US DOE Joint Genome Institute"/>
            <person name="Lucas S."/>
            <person name="Copeland A."/>
            <person name="Lapidus A."/>
            <person name="Glavina del Rio T."/>
            <person name="Dalin E."/>
            <person name="Tice H."/>
            <person name="Bruce D."/>
            <person name="Goodwin L."/>
            <person name="Pitluck S."/>
            <person name="Kiss H."/>
            <person name="Brettin T."/>
            <person name="Detter J.C."/>
            <person name="Han C."/>
            <person name="Kuske C.R."/>
            <person name="Schmutz J."/>
            <person name="Larimer F."/>
            <person name="Land M."/>
            <person name="Hauser L."/>
            <person name="Kyrpides N."/>
            <person name="Lykidis A."/>
            <person name="Lovley D."/>
            <person name="Richardson P."/>
        </authorList>
    </citation>
    <scope>NUCLEOTIDE SEQUENCE [LARGE SCALE GENOMIC DNA]</scope>
    <source>
        <strain evidence="20">ATCC BAA-1014 / DSM 16622 / JCM 12645 / Bem</strain>
    </source>
</reference>
<evidence type="ECO:0000256" key="5">
    <source>
        <dbReference type="ARBA" id="ARBA00022553"/>
    </source>
</evidence>
<keyword evidence="6" id="KW-0808">Transferase</keyword>
<dbReference type="InterPro" id="IPR036890">
    <property type="entry name" value="HATPase_C_sf"/>
</dbReference>
<keyword evidence="7 14" id="KW-0812">Transmembrane</keyword>
<dbReference type="CDD" id="cd17546">
    <property type="entry name" value="REC_hyHK_CKI1_RcsC-like"/>
    <property type="match status" value="1"/>
</dbReference>
<dbReference type="PROSITE" id="PS50113">
    <property type="entry name" value="PAC"/>
    <property type="match status" value="1"/>
</dbReference>
<feature type="transmembrane region" description="Helical" evidence="14">
    <location>
        <begin position="115"/>
        <end position="133"/>
    </location>
</feature>
<evidence type="ECO:0000256" key="2">
    <source>
        <dbReference type="ARBA" id="ARBA00004141"/>
    </source>
</evidence>
<dbReference type="SUPFAM" id="SSF52172">
    <property type="entry name" value="CheY-like"/>
    <property type="match status" value="1"/>
</dbReference>
<feature type="transmembrane region" description="Helical" evidence="14">
    <location>
        <begin position="244"/>
        <end position="262"/>
    </location>
</feature>
<keyword evidence="12 14" id="KW-0472">Membrane</keyword>